<dbReference type="Pfam" id="PF01266">
    <property type="entry name" value="DAO"/>
    <property type="match status" value="1"/>
</dbReference>
<organism evidence="3">
    <name type="scientific">hydrothermal vent metagenome</name>
    <dbReference type="NCBI Taxonomy" id="652676"/>
    <lineage>
        <taxon>unclassified sequences</taxon>
        <taxon>metagenomes</taxon>
        <taxon>ecological metagenomes</taxon>
    </lineage>
</organism>
<dbReference type="SUPFAM" id="SSF51905">
    <property type="entry name" value="FAD/NAD(P)-binding domain"/>
    <property type="match status" value="1"/>
</dbReference>
<proteinExistence type="predicted"/>
<dbReference type="Gene3D" id="3.30.9.10">
    <property type="entry name" value="D-Amino Acid Oxidase, subunit A, domain 2"/>
    <property type="match status" value="1"/>
</dbReference>
<feature type="domain" description="FAD dependent oxidoreductase" evidence="2">
    <location>
        <begin position="6"/>
        <end position="328"/>
    </location>
</feature>
<dbReference type="PANTHER" id="PTHR13847">
    <property type="entry name" value="SARCOSINE DEHYDROGENASE-RELATED"/>
    <property type="match status" value="1"/>
</dbReference>
<keyword evidence="3" id="KW-0808">Transferase</keyword>
<keyword evidence="3" id="KW-0489">Methyltransferase</keyword>
<keyword evidence="1" id="KW-0560">Oxidoreductase</keyword>
<dbReference type="InterPro" id="IPR036188">
    <property type="entry name" value="FAD/NAD-bd_sf"/>
</dbReference>
<evidence type="ECO:0000256" key="1">
    <source>
        <dbReference type="ARBA" id="ARBA00023002"/>
    </source>
</evidence>
<evidence type="ECO:0000259" key="2">
    <source>
        <dbReference type="Pfam" id="PF01266"/>
    </source>
</evidence>
<dbReference type="AlphaFoldDB" id="A0A1W1ELK6"/>
<dbReference type="InterPro" id="IPR006076">
    <property type="entry name" value="FAD-dep_OxRdtase"/>
</dbReference>
<evidence type="ECO:0000313" key="3">
    <source>
        <dbReference type="EMBL" id="SHO81672.1"/>
    </source>
</evidence>
<dbReference type="GO" id="GO:0032259">
    <property type="term" value="P:methylation"/>
    <property type="evidence" value="ECO:0007669"/>
    <property type="project" value="UniProtKB-KW"/>
</dbReference>
<dbReference type="GO" id="GO:0004808">
    <property type="term" value="F:tRNA (5-methylaminomethyl-2-thiouridylate)(34)-methyltransferase activity"/>
    <property type="evidence" value="ECO:0007669"/>
    <property type="project" value="UniProtKB-EC"/>
</dbReference>
<gene>
    <name evidence="3" type="ORF">MNB_SV-15-1218</name>
</gene>
<accession>A0A1W1ELK6</accession>
<protein>
    <submittedName>
        <fullName evidence="3">tRNA (5-methylaminomethyl-2-thiouridylate)-methyltransferase / FAD-dependent cmnm(5)s(2)U34 oxidoreductase</fullName>
        <ecNumber evidence="3">2.1.1.61</ecNumber>
    </submittedName>
</protein>
<dbReference type="EMBL" id="FRYL01000045">
    <property type="protein sequence ID" value="SHO81672.1"/>
    <property type="molecule type" value="Genomic_DNA"/>
</dbReference>
<dbReference type="Gene3D" id="3.50.50.60">
    <property type="entry name" value="FAD/NAD(P)-binding domain"/>
    <property type="match status" value="1"/>
</dbReference>
<name>A0A1W1ELK6_9ZZZZ</name>
<dbReference type="GO" id="GO:0005737">
    <property type="term" value="C:cytoplasm"/>
    <property type="evidence" value="ECO:0007669"/>
    <property type="project" value="TreeGrafter"/>
</dbReference>
<dbReference type="PANTHER" id="PTHR13847:SF289">
    <property type="entry name" value="GLYCINE OXIDASE"/>
    <property type="match status" value="1"/>
</dbReference>
<dbReference type="GO" id="GO:0016491">
    <property type="term" value="F:oxidoreductase activity"/>
    <property type="evidence" value="ECO:0007669"/>
    <property type="project" value="UniProtKB-KW"/>
</dbReference>
<reference evidence="3" key="1">
    <citation type="submission" date="2016-10" db="EMBL/GenBank/DDBJ databases">
        <authorList>
            <person name="de Groot N.N."/>
        </authorList>
    </citation>
    <scope>NUCLEOTIDE SEQUENCE</scope>
</reference>
<dbReference type="EC" id="2.1.1.61" evidence="3"/>
<sequence>MKNYYDTIIIGAGVAGANIAYSLFQKAESILVISDGIIASNSAGAFVSSKIGKASPLKTLTDKSFEFAKDFYISKFPKYYHQTGVIRLPKDKKDSEKFDIYREFNTSSFRDINIDELKKKSINSLYDGFIFDDAGVCDSEICQELLKDIEVVDIKVQDIKRDNDLWQIDRYSSKNLILATGYRDDLFDIKYMGIGATYGCRGDFKSNIDIPNSLHKNVSISKNFDGIIKIGATHRDEKITSMIEKASHLIDISKVELIKTYCGNRAGSRDYSPLVGKIIDVKYMLDNYPNIKKGRTYRLKYIDNLFILNGLGGRGFVLAPLMAKMLSEYIIDDIELPKEINPDRLFFKWCRKL</sequence>